<protein>
    <submittedName>
        <fullName evidence="1">Uncharacterized protein</fullName>
    </submittedName>
</protein>
<reference evidence="1" key="2">
    <citation type="journal article" date="2021" name="Genome Biol. Evol.">
        <title>Developing a high-quality reference genome for a parasitic bivalve with doubly uniparental inheritance (Bivalvia: Unionida).</title>
        <authorList>
            <person name="Smith C.H."/>
        </authorList>
    </citation>
    <scope>NUCLEOTIDE SEQUENCE</scope>
    <source>
        <strain evidence="1">CHS0354</strain>
        <tissue evidence="1">Mantle</tissue>
    </source>
</reference>
<accession>A0AAE0W4K0</accession>
<comment type="caution">
    <text evidence="1">The sequence shown here is derived from an EMBL/GenBank/DDBJ whole genome shotgun (WGS) entry which is preliminary data.</text>
</comment>
<gene>
    <name evidence="1" type="ORF">CHS0354_041745</name>
</gene>
<organism evidence="1 2">
    <name type="scientific">Potamilus streckersoni</name>
    <dbReference type="NCBI Taxonomy" id="2493646"/>
    <lineage>
        <taxon>Eukaryota</taxon>
        <taxon>Metazoa</taxon>
        <taxon>Spiralia</taxon>
        <taxon>Lophotrochozoa</taxon>
        <taxon>Mollusca</taxon>
        <taxon>Bivalvia</taxon>
        <taxon>Autobranchia</taxon>
        <taxon>Heteroconchia</taxon>
        <taxon>Palaeoheterodonta</taxon>
        <taxon>Unionida</taxon>
        <taxon>Unionoidea</taxon>
        <taxon>Unionidae</taxon>
        <taxon>Ambleminae</taxon>
        <taxon>Lampsilini</taxon>
        <taxon>Potamilus</taxon>
    </lineage>
</organism>
<dbReference type="AlphaFoldDB" id="A0AAE0W4K0"/>
<sequence>ASRTWKNMKLAKRRQDARGWSTNYSYSFQNDSFPDLKPTYSFRPNLEADYLSGQKSTRNRTLTPYTDSVCETSAQQIVEEEAHEVVEEIECNPDKQWLLCMWLQQALDDKKASHFSNAVKYTTWR</sequence>
<keyword evidence="2" id="KW-1185">Reference proteome</keyword>
<evidence type="ECO:0000313" key="2">
    <source>
        <dbReference type="Proteomes" id="UP001195483"/>
    </source>
</evidence>
<reference evidence="1" key="1">
    <citation type="journal article" date="2021" name="Genome Biol. Evol.">
        <title>A High-Quality Reference Genome for a Parasitic Bivalve with Doubly Uniparental Inheritance (Bivalvia: Unionida).</title>
        <authorList>
            <person name="Smith C.H."/>
        </authorList>
    </citation>
    <scope>NUCLEOTIDE SEQUENCE</scope>
    <source>
        <strain evidence="1">CHS0354</strain>
    </source>
</reference>
<feature type="non-terminal residue" evidence="1">
    <location>
        <position position="1"/>
    </location>
</feature>
<reference evidence="1" key="3">
    <citation type="submission" date="2023-05" db="EMBL/GenBank/DDBJ databases">
        <authorList>
            <person name="Smith C.H."/>
        </authorList>
    </citation>
    <scope>NUCLEOTIDE SEQUENCE</scope>
    <source>
        <strain evidence="1">CHS0354</strain>
        <tissue evidence="1">Mantle</tissue>
    </source>
</reference>
<dbReference type="EMBL" id="JAEAOA010002350">
    <property type="protein sequence ID" value="KAK3601828.1"/>
    <property type="molecule type" value="Genomic_DNA"/>
</dbReference>
<evidence type="ECO:0000313" key="1">
    <source>
        <dbReference type="EMBL" id="KAK3601828.1"/>
    </source>
</evidence>
<dbReference type="Proteomes" id="UP001195483">
    <property type="component" value="Unassembled WGS sequence"/>
</dbReference>
<proteinExistence type="predicted"/>
<name>A0AAE0W4K0_9BIVA</name>